<organism evidence="2 3">
    <name type="scientific">Pleurodeles waltl</name>
    <name type="common">Iberian ribbed newt</name>
    <dbReference type="NCBI Taxonomy" id="8319"/>
    <lineage>
        <taxon>Eukaryota</taxon>
        <taxon>Metazoa</taxon>
        <taxon>Chordata</taxon>
        <taxon>Craniata</taxon>
        <taxon>Vertebrata</taxon>
        <taxon>Euteleostomi</taxon>
        <taxon>Amphibia</taxon>
        <taxon>Batrachia</taxon>
        <taxon>Caudata</taxon>
        <taxon>Salamandroidea</taxon>
        <taxon>Salamandridae</taxon>
        <taxon>Pleurodelinae</taxon>
        <taxon>Pleurodeles</taxon>
    </lineage>
</organism>
<feature type="compositionally biased region" description="Basic and acidic residues" evidence="1">
    <location>
        <begin position="80"/>
        <end position="92"/>
    </location>
</feature>
<dbReference type="Proteomes" id="UP001066276">
    <property type="component" value="Chromosome 9"/>
</dbReference>
<accession>A0AAV7MKS0</accession>
<feature type="region of interest" description="Disordered" evidence="1">
    <location>
        <begin position="157"/>
        <end position="188"/>
    </location>
</feature>
<feature type="compositionally biased region" description="Basic and acidic residues" evidence="1">
    <location>
        <begin position="100"/>
        <end position="134"/>
    </location>
</feature>
<feature type="compositionally biased region" description="Basic and acidic residues" evidence="1">
    <location>
        <begin position="167"/>
        <end position="188"/>
    </location>
</feature>
<feature type="region of interest" description="Disordered" evidence="1">
    <location>
        <begin position="1"/>
        <end position="144"/>
    </location>
</feature>
<gene>
    <name evidence="2" type="ORF">NDU88_001788</name>
</gene>
<proteinExistence type="predicted"/>
<keyword evidence="3" id="KW-1185">Reference proteome</keyword>
<sequence length="188" mass="21408">MHESRTLLSLICAPKNKAKRHLPNSPSAQDRLSGNAAPDSPELRPQLLARDVEEGWHSFQDNENAGTRLGNPDIRFPRNTIREEGLSARKADEEEDDERNADRVPQETREERRFGNTEDSPPKNDHPWEKKEVEPPALRHVPGGTWLTKVQSFIKDNLFLKGKSNGRRREGGDKMGRGEGDTWRGQKE</sequence>
<name>A0AAV7MKS0_PLEWA</name>
<comment type="caution">
    <text evidence="2">The sequence shown here is derived from an EMBL/GenBank/DDBJ whole genome shotgun (WGS) entry which is preliminary data.</text>
</comment>
<evidence type="ECO:0000256" key="1">
    <source>
        <dbReference type="SAM" id="MobiDB-lite"/>
    </source>
</evidence>
<dbReference type="AlphaFoldDB" id="A0AAV7MKS0"/>
<evidence type="ECO:0000313" key="3">
    <source>
        <dbReference type="Proteomes" id="UP001066276"/>
    </source>
</evidence>
<evidence type="ECO:0000313" key="2">
    <source>
        <dbReference type="EMBL" id="KAJ1104376.1"/>
    </source>
</evidence>
<reference evidence="2" key="1">
    <citation type="journal article" date="2022" name="bioRxiv">
        <title>Sequencing and chromosome-scale assembly of the giantPleurodeles waltlgenome.</title>
        <authorList>
            <person name="Brown T."/>
            <person name="Elewa A."/>
            <person name="Iarovenko S."/>
            <person name="Subramanian E."/>
            <person name="Araus A.J."/>
            <person name="Petzold A."/>
            <person name="Susuki M."/>
            <person name="Suzuki K.-i.T."/>
            <person name="Hayashi T."/>
            <person name="Toyoda A."/>
            <person name="Oliveira C."/>
            <person name="Osipova E."/>
            <person name="Leigh N.D."/>
            <person name="Simon A."/>
            <person name="Yun M.H."/>
        </authorList>
    </citation>
    <scope>NUCLEOTIDE SEQUENCE</scope>
    <source>
        <strain evidence="2">20211129_DDA</strain>
        <tissue evidence="2">Liver</tissue>
    </source>
</reference>
<dbReference type="EMBL" id="JANPWB010000013">
    <property type="protein sequence ID" value="KAJ1104376.1"/>
    <property type="molecule type" value="Genomic_DNA"/>
</dbReference>
<protein>
    <submittedName>
        <fullName evidence="2">Uncharacterized protein</fullName>
    </submittedName>
</protein>